<dbReference type="Proteomes" id="UP000824596">
    <property type="component" value="Unassembled WGS sequence"/>
</dbReference>
<evidence type="ECO:0000313" key="1">
    <source>
        <dbReference type="EMBL" id="KAH0964178.1"/>
    </source>
</evidence>
<dbReference type="AlphaFoldDB" id="A0A9P8MXK1"/>
<dbReference type="EMBL" id="JAIZPD010000004">
    <property type="protein sequence ID" value="KAH0964178.1"/>
    <property type="molecule type" value="Genomic_DNA"/>
</dbReference>
<evidence type="ECO:0000313" key="2">
    <source>
        <dbReference type="Proteomes" id="UP000824596"/>
    </source>
</evidence>
<name>A0A9P8MXK1_9HYPO</name>
<sequence length="118" mass="12972">MAPGFVQAADYVPVPLEEPLEWSAGNRLFPGNVIAGYNAGYEDYNKDTWAEHVLQQCKTFSACDSSLSFSAINSGTPKDRYWFGYVFRGGPTTQSDYNRVEGVQGSVAYTIVRGNKGD</sequence>
<organism evidence="1 2">
    <name type="scientific">Hirsutella rhossiliensis</name>
    <dbReference type="NCBI Taxonomy" id="111463"/>
    <lineage>
        <taxon>Eukaryota</taxon>
        <taxon>Fungi</taxon>
        <taxon>Dikarya</taxon>
        <taxon>Ascomycota</taxon>
        <taxon>Pezizomycotina</taxon>
        <taxon>Sordariomycetes</taxon>
        <taxon>Hypocreomycetidae</taxon>
        <taxon>Hypocreales</taxon>
        <taxon>Ophiocordycipitaceae</taxon>
        <taxon>Hirsutella</taxon>
    </lineage>
</organism>
<dbReference type="OrthoDB" id="4175349at2759"/>
<accession>A0A9P8MXK1</accession>
<comment type="caution">
    <text evidence="1">The sequence shown here is derived from an EMBL/GenBank/DDBJ whole genome shotgun (WGS) entry which is preliminary data.</text>
</comment>
<gene>
    <name evidence="1" type="ORF">HRG_04606</name>
</gene>
<proteinExistence type="predicted"/>
<dbReference type="GeneID" id="68353735"/>
<keyword evidence="2" id="KW-1185">Reference proteome</keyword>
<dbReference type="RefSeq" id="XP_044721691.1">
    <property type="nucleotide sequence ID" value="XM_044863077.1"/>
</dbReference>
<protein>
    <submittedName>
        <fullName evidence="1">Uncharacterized protein</fullName>
    </submittedName>
</protein>
<reference evidence="1" key="1">
    <citation type="submission" date="2021-09" db="EMBL/GenBank/DDBJ databases">
        <title>A high-quality genome of the endoparasitic fungus Hirsutella rhossiliensis with a comparison of Hirsutella genomes reveals transposable elements contributing to genome size variation.</title>
        <authorList>
            <person name="Lin R."/>
            <person name="Jiao Y."/>
            <person name="Sun X."/>
            <person name="Ling J."/>
            <person name="Xie B."/>
            <person name="Cheng X."/>
        </authorList>
    </citation>
    <scope>NUCLEOTIDE SEQUENCE</scope>
    <source>
        <strain evidence="1">HR02</strain>
    </source>
</reference>